<dbReference type="EMBL" id="CP003332">
    <property type="protein sequence ID" value="AFJ63957.1"/>
    <property type="molecule type" value="Genomic_DNA"/>
</dbReference>
<evidence type="ECO:0000313" key="1">
    <source>
        <dbReference type="EMBL" id="AFJ63957.1"/>
    </source>
</evidence>
<dbReference type="Proteomes" id="UP000002878">
    <property type="component" value="Chromosome"/>
</dbReference>
<accession>I2CBD3</accession>
<name>I2CBD3_BACAY</name>
<dbReference type="HOGENOM" id="CLU_191206_0_0_9"/>
<dbReference type="KEGG" id="bya:BANAU_3641"/>
<dbReference type="Pfam" id="PF13783">
    <property type="entry name" value="DUF4177"/>
    <property type="match status" value="1"/>
</dbReference>
<gene>
    <name evidence="1" type="ORF">MUS_4115</name>
</gene>
<sequence length="61" mass="7328">MYEYKFIKVEVNRWKGKPKEDYKEIIEKYSQQGWKLVQIFAPAISGYGAADYFDIIFEKKV</sequence>
<proteinExistence type="predicted"/>
<protein>
    <recommendedName>
        <fullName evidence="3">DUF4177 domain-containing protein</fullName>
    </recommendedName>
</protein>
<organism evidence="1 2">
    <name type="scientific">Bacillus amyloliquefaciens (strain Y2)</name>
    <name type="common">Bacillus amyloliquefaciens subsp. plantarum (strain B9601-Y2)</name>
    <dbReference type="NCBI Taxonomy" id="1155777"/>
    <lineage>
        <taxon>Bacteria</taxon>
        <taxon>Bacillati</taxon>
        <taxon>Bacillota</taxon>
        <taxon>Bacilli</taxon>
        <taxon>Bacillales</taxon>
        <taxon>Bacillaceae</taxon>
        <taxon>Bacillus</taxon>
        <taxon>Bacillus amyloliquefaciens group</taxon>
    </lineage>
</organism>
<reference evidence="1 2" key="1">
    <citation type="journal article" date="2012" name="J. Biotechnol.">
        <title>Genome sequence of the plant growth promoting strain Bacillus amyloliquefaciens subsp. plantarum B9601-Y2 and expression of mersacidin and other secondary metabolites.</title>
        <authorList>
            <person name="He P."/>
            <person name="Hao K."/>
            <person name="Blom J."/>
            <person name="Ruckert C."/>
            <person name="Vater J."/>
            <person name="Mao Z."/>
            <person name="Wu Y."/>
            <person name="Hou M."/>
            <person name="He P."/>
            <person name="He Y."/>
            <person name="Borriss R."/>
        </authorList>
    </citation>
    <scope>NUCLEOTIDE SEQUENCE [LARGE SCALE GENOMIC DNA]</scope>
    <source>
        <strain evidence="1">Y2</strain>
    </source>
</reference>
<dbReference type="RefSeq" id="WP_014419130.1">
    <property type="nucleotide sequence ID" value="NC_017061.1"/>
</dbReference>
<evidence type="ECO:0008006" key="3">
    <source>
        <dbReference type="Google" id="ProtNLM"/>
    </source>
</evidence>
<dbReference type="AlphaFoldDB" id="I2CBD3"/>
<dbReference type="KEGG" id="bqy:MUS_4115"/>
<dbReference type="InterPro" id="IPR025234">
    <property type="entry name" value="YjzH-like"/>
</dbReference>
<dbReference type="PATRIC" id="fig|1126211.3.peg.3915"/>
<evidence type="ECO:0000313" key="2">
    <source>
        <dbReference type="Proteomes" id="UP000002878"/>
    </source>
</evidence>